<dbReference type="AlphaFoldDB" id="A0A8H6E0F6"/>
<name>A0A8H6E0F6_PETAA</name>
<evidence type="ECO:0000256" key="3">
    <source>
        <dbReference type="ARBA" id="ARBA00022598"/>
    </source>
</evidence>
<feature type="non-terminal residue" evidence="6">
    <location>
        <position position="1"/>
    </location>
</feature>
<feature type="non-terminal residue" evidence="6">
    <location>
        <position position="666"/>
    </location>
</feature>
<dbReference type="PROSITE" id="PS00455">
    <property type="entry name" value="AMP_BINDING"/>
    <property type="match status" value="1"/>
</dbReference>
<protein>
    <recommendedName>
        <fullName evidence="5">AMP-dependent synthetase/ligase domain-containing protein</fullName>
    </recommendedName>
</protein>
<dbReference type="Proteomes" id="UP000541154">
    <property type="component" value="Unassembled WGS sequence"/>
</dbReference>
<evidence type="ECO:0000256" key="4">
    <source>
        <dbReference type="ARBA" id="ARBA00029454"/>
    </source>
</evidence>
<dbReference type="Pfam" id="PF00501">
    <property type="entry name" value="AMP-binding"/>
    <property type="match status" value="1"/>
</dbReference>
<sequence length="666" mass="72750">LQAIRRITADTQQRSLFQTLLVVQQEPLYNMAGEDSGLFKVEASEDGDRPQGNVDLFNTYGMMIECWIKPRGVGLHISVDEQVIKRKQVRRMVGQLDHVLQQLCASGTDKLQVMDIGTAGEEDIDDIWTWNATLPATVNACVHDLIAERTQQQPDAPAICAWDGKMTYHELDELSTRLAHHLAGLGVGRDTIVPLCFEKSIWMPVSMLGVMKAGGASVALDPSQPIERLRSIVGQITCTIILSSVANRALADKLGVKNLMFVDGAILRQLQIPGKCLSAVDPSSWLYVVFTSGTTGKPKGAIITHSNFSSAIKHQQHILCLDSTSRVFDFASYAFDTAWSNILHSFTAGACLCIPSETARRNDIAGSMEEMAITYVDLTPSTARLIDPATVPNLQTLILGGEPMTTEDIATWANKVDLKNLYGPAECSVTATAADVDQRSGEAASLGCGIGLNTWVTEVYEHGRLAPIGAIGELWLEGPLVGQGYLADPVKTTASFVEDPPWLLRGGPGYPGRRGRLYRTGDLVRYNEDGTLVFVGRKDAQVKIRGQRVELGEVEHYVRRNIAEGFEQSVVAEVIIPQANNNPALAVFVAIGEAMNKEPHGVKTTLRDITQGLEERLAEQLPGYMVPIAYIPIDKIPMTVTGKTDRRQLREIGEALTLEQLADLQP</sequence>
<dbReference type="GO" id="GO:1904091">
    <property type="term" value="F:non-ribosomal peptide synthetase activity"/>
    <property type="evidence" value="ECO:0007669"/>
    <property type="project" value="UniProtKB-ARBA"/>
</dbReference>
<keyword evidence="3" id="KW-0436">Ligase</keyword>
<keyword evidence="7" id="KW-1185">Reference proteome</keyword>
<dbReference type="SUPFAM" id="SSF52777">
    <property type="entry name" value="CoA-dependent acyltransferases"/>
    <property type="match status" value="1"/>
</dbReference>
<dbReference type="GO" id="GO:0031177">
    <property type="term" value="F:phosphopantetheine binding"/>
    <property type="evidence" value="ECO:0007669"/>
    <property type="project" value="TreeGrafter"/>
</dbReference>
<dbReference type="PANTHER" id="PTHR45527:SF1">
    <property type="entry name" value="FATTY ACID SYNTHASE"/>
    <property type="match status" value="1"/>
</dbReference>
<comment type="caution">
    <text evidence="6">The sequence shown here is derived from an EMBL/GenBank/DDBJ whole genome shotgun (WGS) entry which is preliminary data.</text>
</comment>
<organism evidence="6 7">
    <name type="scientific">Petromyces alliaceus</name>
    <name type="common">Aspergillus alliaceus</name>
    <dbReference type="NCBI Taxonomy" id="209559"/>
    <lineage>
        <taxon>Eukaryota</taxon>
        <taxon>Fungi</taxon>
        <taxon>Dikarya</taxon>
        <taxon>Ascomycota</taxon>
        <taxon>Pezizomycotina</taxon>
        <taxon>Eurotiomycetes</taxon>
        <taxon>Eurotiomycetidae</taxon>
        <taxon>Eurotiales</taxon>
        <taxon>Aspergillaceae</taxon>
        <taxon>Aspergillus</taxon>
        <taxon>Aspergillus subgen. Circumdati</taxon>
    </lineage>
</organism>
<dbReference type="InterPro" id="IPR000873">
    <property type="entry name" value="AMP-dep_synth/lig_dom"/>
</dbReference>
<dbReference type="InterPro" id="IPR042099">
    <property type="entry name" value="ANL_N_sf"/>
</dbReference>
<evidence type="ECO:0000256" key="2">
    <source>
        <dbReference type="ARBA" id="ARBA00022553"/>
    </source>
</evidence>
<evidence type="ECO:0000313" key="6">
    <source>
        <dbReference type="EMBL" id="KAF5854744.1"/>
    </source>
</evidence>
<gene>
    <name evidence="6" type="ORF">ETB97_012310</name>
</gene>
<keyword evidence="1" id="KW-0596">Phosphopantetheine</keyword>
<dbReference type="GO" id="GO:0044550">
    <property type="term" value="P:secondary metabolite biosynthetic process"/>
    <property type="evidence" value="ECO:0007669"/>
    <property type="project" value="TreeGrafter"/>
</dbReference>
<dbReference type="FunFam" id="3.30.300.30:FF:000015">
    <property type="entry name" value="Nonribosomal peptide synthase SidD"/>
    <property type="match status" value="1"/>
</dbReference>
<dbReference type="FunFam" id="3.40.50.12780:FF:000014">
    <property type="entry name" value="Nonribosomal peptide synthetase 1"/>
    <property type="match status" value="1"/>
</dbReference>
<evidence type="ECO:0000313" key="7">
    <source>
        <dbReference type="Proteomes" id="UP000541154"/>
    </source>
</evidence>
<comment type="similarity">
    <text evidence="4">Belongs to the NRP synthetase family.</text>
</comment>
<dbReference type="Gene3D" id="3.30.300.30">
    <property type="match status" value="1"/>
</dbReference>
<dbReference type="Gene3D" id="3.40.50.12780">
    <property type="entry name" value="N-terminal domain of ligase-like"/>
    <property type="match status" value="1"/>
</dbReference>
<dbReference type="EMBL" id="SPNV01000859">
    <property type="protein sequence ID" value="KAF5854744.1"/>
    <property type="molecule type" value="Genomic_DNA"/>
</dbReference>
<dbReference type="NCBIfam" id="TIGR01733">
    <property type="entry name" value="AA-adenyl-dom"/>
    <property type="match status" value="1"/>
</dbReference>
<dbReference type="CDD" id="cd05918">
    <property type="entry name" value="A_NRPS_SidN3_like"/>
    <property type="match status" value="1"/>
</dbReference>
<dbReference type="SUPFAM" id="SSF56801">
    <property type="entry name" value="Acetyl-CoA synthetase-like"/>
    <property type="match status" value="1"/>
</dbReference>
<proteinExistence type="inferred from homology"/>
<accession>A0A8H6E0F6</accession>
<evidence type="ECO:0000256" key="1">
    <source>
        <dbReference type="ARBA" id="ARBA00022450"/>
    </source>
</evidence>
<dbReference type="Gene3D" id="3.30.559.30">
    <property type="entry name" value="Nonribosomal peptide synthetase, condensation domain"/>
    <property type="match status" value="1"/>
</dbReference>
<reference evidence="6 7" key="1">
    <citation type="submission" date="2019-04" db="EMBL/GenBank/DDBJ databases">
        <title>Aspergillus burnettii sp. nov., novel species from soil in southeast Queensland.</title>
        <authorList>
            <person name="Gilchrist C.L.M."/>
            <person name="Pitt J.I."/>
            <person name="Lange L."/>
            <person name="Lacey H.J."/>
            <person name="Vuong D."/>
            <person name="Midgley D.J."/>
            <person name="Greenfield P."/>
            <person name="Bradbury M."/>
            <person name="Lacey E."/>
            <person name="Busk P.K."/>
            <person name="Pilgaard B."/>
            <person name="Chooi Y.H."/>
            <person name="Piggott A.M."/>
        </authorList>
    </citation>
    <scope>NUCLEOTIDE SEQUENCE [LARGE SCALE GENOMIC DNA]</scope>
    <source>
        <strain evidence="6 7">FRR 5400</strain>
    </source>
</reference>
<dbReference type="GO" id="GO:0016874">
    <property type="term" value="F:ligase activity"/>
    <property type="evidence" value="ECO:0007669"/>
    <property type="project" value="UniProtKB-KW"/>
</dbReference>
<dbReference type="GO" id="GO:0043041">
    <property type="term" value="P:amino acid activation for nonribosomal peptide biosynthetic process"/>
    <property type="evidence" value="ECO:0007669"/>
    <property type="project" value="TreeGrafter"/>
</dbReference>
<dbReference type="InterPro" id="IPR020845">
    <property type="entry name" value="AMP-binding_CS"/>
</dbReference>
<keyword evidence="2" id="KW-0597">Phosphoprotein</keyword>
<dbReference type="InterPro" id="IPR010071">
    <property type="entry name" value="AA_adenyl_dom"/>
</dbReference>
<dbReference type="GO" id="GO:0005737">
    <property type="term" value="C:cytoplasm"/>
    <property type="evidence" value="ECO:0007669"/>
    <property type="project" value="TreeGrafter"/>
</dbReference>
<evidence type="ECO:0000259" key="5">
    <source>
        <dbReference type="Pfam" id="PF00501"/>
    </source>
</evidence>
<dbReference type="PANTHER" id="PTHR45527">
    <property type="entry name" value="NONRIBOSOMAL PEPTIDE SYNTHETASE"/>
    <property type="match status" value="1"/>
</dbReference>
<dbReference type="InterPro" id="IPR045851">
    <property type="entry name" value="AMP-bd_C_sf"/>
</dbReference>
<feature type="domain" description="AMP-dependent synthetase/ligase" evidence="5">
    <location>
        <begin position="148"/>
        <end position="486"/>
    </location>
</feature>